<evidence type="ECO:0008006" key="4">
    <source>
        <dbReference type="Google" id="ProtNLM"/>
    </source>
</evidence>
<keyword evidence="3" id="KW-1185">Reference proteome</keyword>
<dbReference type="RefSeq" id="WP_169419538.1">
    <property type="nucleotide sequence ID" value="NZ_JABBFX010000001.1"/>
</dbReference>
<reference evidence="2 3" key="1">
    <citation type="submission" date="2020-04" db="EMBL/GenBank/DDBJ databases">
        <title>Ramlibacter sp. G-1-2-2 isolated from soil.</title>
        <authorList>
            <person name="Dahal R.H."/>
        </authorList>
    </citation>
    <scope>NUCLEOTIDE SEQUENCE [LARGE SCALE GENOMIC DNA]</scope>
    <source>
        <strain evidence="2 3">G-1-2-2</strain>
    </source>
</reference>
<dbReference type="AlphaFoldDB" id="A0A848H6J0"/>
<gene>
    <name evidence="2" type="ORF">HHL11_17095</name>
</gene>
<dbReference type="PROSITE" id="PS51257">
    <property type="entry name" value="PROKAR_LIPOPROTEIN"/>
    <property type="match status" value="1"/>
</dbReference>
<name>A0A848H6J0_9BURK</name>
<sequence length="162" mass="17261">MRRLFHFIAQASVAGALLASACGAAAEGTAPLYSLTTPAPLLDPELSPRQPLLNYGPLQLSAATSTTGTGSGLSLQAGHQWFARAGIGHSLENSEVLSFGGGYRFTSGQAVSMHVTRQIGQERLGLAVRYDWTRTYLRLAYESPTRAMSGPDTLRFSAGVRF</sequence>
<proteinExistence type="predicted"/>
<organism evidence="2 3">
    <name type="scientific">Ramlibacter agri</name>
    <dbReference type="NCBI Taxonomy" id="2728837"/>
    <lineage>
        <taxon>Bacteria</taxon>
        <taxon>Pseudomonadati</taxon>
        <taxon>Pseudomonadota</taxon>
        <taxon>Betaproteobacteria</taxon>
        <taxon>Burkholderiales</taxon>
        <taxon>Comamonadaceae</taxon>
        <taxon>Ramlibacter</taxon>
    </lineage>
</organism>
<comment type="caution">
    <text evidence="2">The sequence shown here is derived from an EMBL/GenBank/DDBJ whole genome shotgun (WGS) entry which is preliminary data.</text>
</comment>
<feature type="signal peptide" evidence="1">
    <location>
        <begin position="1"/>
        <end position="26"/>
    </location>
</feature>
<protein>
    <recommendedName>
        <fullName evidence="4">Outer membrane protein beta-barrel domain-containing protein</fullName>
    </recommendedName>
</protein>
<evidence type="ECO:0000313" key="3">
    <source>
        <dbReference type="Proteomes" id="UP000541185"/>
    </source>
</evidence>
<feature type="chain" id="PRO_5033036122" description="Outer membrane protein beta-barrel domain-containing protein" evidence="1">
    <location>
        <begin position="27"/>
        <end position="162"/>
    </location>
</feature>
<evidence type="ECO:0000313" key="2">
    <source>
        <dbReference type="EMBL" id="NML45472.1"/>
    </source>
</evidence>
<dbReference type="Proteomes" id="UP000541185">
    <property type="component" value="Unassembled WGS sequence"/>
</dbReference>
<accession>A0A848H6J0</accession>
<dbReference type="EMBL" id="JABBFX010000001">
    <property type="protein sequence ID" value="NML45472.1"/>
    <property type="molecule type" value="Genomic_DNA"/>
</dbReference>
<evidence type="ECO:0000256" key="1">
    <source>
        <dbReference type="SAM" id="SignalP"/>
    </source>
</evidence>
<keyword evidence="1" id="KW-0732">Signal</keyword>